<evidence type="ECO:0000313" key="4">
    <source>
        <dbReference type="EMBL" id="GAA5150790.1"/>
    </source>
</evidence>
<feature type="compositionally biased region" description="Basic and acidic residues" evidence="1">
    <location>
        <begin position="75"/>
        <end position="90"/>
    </location>
</feature>
<dbReference type="EMBL" id="BAABKG010000003">
    <property type="protein sequence ID" value="GAA5150790.1"/>
    <property type="molecule type" value="Genomic_DNA"/>
</dbReference>
<gene>
    <name evidence="4" type="ORF">GCM10023340_28570</name>
</gene>
<keyword evidence="5" id="KW-1185">Reference proteome</keyword>
<accession>A0ABP9PW38</accession>
<proteinExistence type="predicted"/>
<feature type="domain" description="ARB-07466-like C-terminal" evidence="3">
    <location>
        <begin position="222"/>
        <end position="320"/>
    </location>
</feature>
<dbReference type="InterPro" id="IPR058593">
    <property type="entry name" value="ARB_07466-like_C"/>
</dbReference>
<organism evidence="4 5">
    <name type="scientific">Nocardioides marinquilinus</name>
    <dbReference type="NCBI Taxonomy" id="1210400"/>
    <lineage>
        <taxon>Bacteria</taxon>
        <taxon>Bacillati</taxon>
        <taxon>Actinomycetota</taxon>
        <taxon>Actinomycetes</taxon>
        <taxon>Propionibacteriales</taxon>
        <taxon>Nocardioidaceae</taxon>
        <taxon>Nocardioides</taxon>
    </lineage>
</organism>
<reference evidence="5" key="1">
    <citation type="journal article" date="2019" name="Int. J. Syst. Evol. Microbiol.">
        <title>The Global Catalogue of Microorganisms (GCM) 10K type strain sequencing project: providing services to taxonomists for standard genome sequencing and annotation.</title>
        <authorList>
            <consortium name="The Broad Institute Genomics Platform"/>
            <consortium name="The Broad Institute Genome Sequencing Center for Infectious Disease"/>
            <person name="Wu L."/>
            <person name="Ma J."/>
        </authorList>
    </citation>
    <scope>NUCLEOTIDE SEQUENCE [LARGE SCALE GENOMIC DNA]</scope>
    <source>
        <strain evidence="5">JCM 18459</strain>
    </source>
</reference>
<protein>
    <recommendedName>
        <fullName evidence="3">ARB-07466-like C-terminal domain-containing protein</fullName>
    </recommendedName>
</protein>
<keyword evidence="2" id="KW-0732">Signal</keyword>
<sequence>MAHARHKRETNARLPRLLKGRRPSAAVVAAPLAVMATAGAVSFGVATTQPGALPFAAGPAAGEASAVAIDAAGRERVTVSRGERRERATSDEATPGAGSTGDDATAETLRTPASSSKQAAPTAQPSPFEKALQPAAVEKAIAGADTELWTTAPLNLWTTPGDDAEMTGEVAPGEEVLVTGRTLGDRQEIVWKDDQTRWVTEGYLSEDEPMTLGGDCTNGTSVPSGVSENIKKVHAAVCAEFPDITTYGTFRSDGEHSQGIAVDIMVSGDYGWQVAEFVRKYYAELGVSYVIYSQKIWSVQRSGEGWRSMSDRGSVTANHYDHVHVTTY</sequence>
<dbReference type="Proteomes" id="UP001500221">
    <property type="component" value="Unassembled WGS sequence"/>
</dbReference>
<evidence type="ECO:0000313" key="5">
    <source>
        <dbReference type="Proteomes" id="UP001500221"/>
    </source>
</evidence>
<feature type="compositionally biased region" description="Polar residues" evidence="1">
    <location>
        <begin position="111"/>
        <end position="125"/>
    </location>
</feature>
<feature type="chain" id="PRO_5045906770" description="ARB-07466-like C-terminal domain-containing protein" evidence="2">
    <location>
        <begin position="41"/>
        <end position="328"/>
    </location>
</feature>
<name>A0ABP9PW38_9ACTN</name>
<dbReference type="Pfam" id="PF26571">
    <property type="entry name" value="VldE"/>
    <property type="match status" value="1"/>
</dbReference>
<evidence type="ECO:0000256" key="1">
    <source>
        <dbReference type="SAM" id="MobiDB-lite"/>
    </source>
</evidence>
<evidence type="ECO:0000256" key="2">
    <source>
        <dbReference type="SAM" id="SignalP"/>
    </source>
</evidence>
<comment type="caution">
    <text evidence="4">The sequence shown here is derived from an EMBL/GenBank/DDBJ whole genome shotgun (WGS) entry which is preliminary data.</text>
</comment>
<feature type="region of interest" description="Disordered" evidence="1">
    <location>
        <begin position="75"/>
        <end position="128"/>
    </location>
</feature>
<feature type="signal peptide" evidence="2">
    <location>
        <begin position="1"/>
        <end position="40"/>
    </location>
</feature>
<evidence type="ECO:0000259" key="3">
    <source>
        <dbReference type="Pfam" id="PF26571"/>
    </source>
</evidence>